<organism evidence="2 3">
    <name type="scientific">Genlisea aurea</name>
    <dbReference type="NCBI Taxonomy" id="192259"/>
    <lineage>
        <taxon>Eukaryota</taxon>
        <taxon>Viridiplantae</taxon>
        <taxon>Streptophyta</taxon>
        <taxon>Embryophyta</taxon>
        <taxon>Tracheophyta</taxon>
        <taxon>Spermatophyta</taxon>
        <taxon>Magnoliopsida</taxon>
        <taxon>eudicotyledons</taxon>
        <taxon>Gunneridae</taxon>
        <taxon>Pentapetalae</taxon>
        <taxon>asterids</taxon>
        <taxon>lamiids</taxon>
        <taxon>Lamiales</taxon>
        <taxon>Lentibulariaceae</taxon>
        <taxon>Genlisea</taxon>
    </lineage>
</organism>
<feature type="region of interest" description="Disordered" evidence="1">
    <location>
        <begin position="1"/>
        <end position="53"/>
    </location>
</feature>
<dbReference type="PANTHER" id="PTHR34117:SF1">
    <property type="entry name" value="STYLE CELL-CYCLE INHIBITOR 1"/>
    <property type="match status" value="1"/>
</dbReference>
<name>S8DLK5_9LAMI</name>
<dbReference type="PANTHER" id="PTHR34117">
    <property type="entry name" value="STYLE CELL-CYCLE INHIBITOR 1"/>
    <property type="match status" value="1"/>
</dbReference>
<dbReference type="OrthoDB" id="2139939at2759"/>
<evidence type="ECO:0000313" key="2">
    <source>
        <dbReference type="EMBL" id="EPS60402.1"/>
    </source>
</evidence>
<accession>S8DLK5</accession>
<evidence type="ECO:0000313" key="3">
    <source>
        <dbReference type="Proteomes" id="UP000015453"/>
    </source>
</evidence>
<evidence type="ECO:0000256" key="1">
    <source>
        <dbReference type="SAM" id="MobiDB-lite"/>
    </source>
</evidence>
<dbReference type="Proteomes" id="UP000015453">
    <property type="component" value="Unassembled WGS sequence"/>
</dbReference>
<dbReference type="AlphaFoldDB" id="S8DLK5"/>
<protein>
    <submittedName>
        <fullName evidence="2">Uncharacterized protein</fullName>
    </submittedName>
</protein>
<reference evidence="2 3" key="1">
    <citation type="journal article" date="2013" name="BMC Genomics">
        <title>The miniature genome of a carnivorous plant Genlisea aurea contains a low number of genes and short non-coding sequences.</title>
        <authorList>
            <person name="Leushkin E.V."/>
            <person name="Sutormin R.A."/>
            <person name="Nabieva E.R."/>
            <person name="Penin A.A."/>
            <person name="Kondrashov A.S."/>
            <person name="Logacheva M.D."/>
        </authorList>
    </citation>
    <scope>NUCLEOTIDE SEQUENCE [LARGE SCALE GENOMIC DNA]</scope>
</reference>
<feature type="compositionally biased region" description="Basic and acidic residues" evidence="1">
    <location>
        <begin position="29"/>
        <end position="53"/>
    </location>
</feature>
<dbReference type="InterPro" id="IPR044688">
    <property type="entry name" value="SCI-1-like"/>
</dbReference>
<feature type="non-terminal residue" evidence="2">
    <location>
        <position position="1"/>
    </location>
</feature>
<gene>
    <name evidence="2" type="ORF">M569_14403</name>
</gene>
<comment type="caution">
    <text evidence="2">The sequence shown here is derived from an EMBL/GenBank/DDBJ whole genome shotgun (WGS) entry which is preliminary data.</text>
</comment>
<feature type="compositionally biased region" description="Basic and acidic residues" evidence="1">
    <location>
        <begin position="1"/>
        <end position="12"/>
    </location>
</feature>
<keyword evidence="3" id="KW-1185">Reference proteome</keyword>
<dbReference type="EMBL" id="AUSU01007599">
    <property type="protein sequence ID" value="EPS60402.1"/>
    <property type="molecule type" value="Genomic_DNA"/>
</dbReference>
<sequence length="129" mass="15507">TKRRKSKDDDRKRKSRKKSRESSKASSKHRSDKDDKSGKKSKNKSHDDNSRLKKKFEEISNDDYFSKNNEFSTWLKRERKLYFSDLSSDSARALFSEFVSEWNKRELDDRYYDGITTGPRSSHKWNIRQ</sequence>
<proteinExistence type="predicted"/>